<name>A0A0C4E4G4_MAGP6</name>
<proteinExistence type="predicted"/>
<evidence type="ECO:0000313" key="2">
    <source>
        <dbReference type="EnsemblFungi" id="MAPG_07358T0"/>
    </source>
</evidence>
<protein>
    <submittedName>
        <fullName evidence="1 2">Uncharacterized protein</fullName>
    </submittedName>
</protein>
<organism evidence="2 3">
    <name type="scientific">Magnaporthiopsis poae (strain ATCC 64411 / 73-15)</name>
    <name type="common">Kentucky bluegrass fungus</name>
    <name type="synonym">Magnaporthe poae</name>
    <dbReference type="NCBI Taxonomy" id="644358"/>
    <lineage>
        <taxon>Eukaryota</taxon>
        <taxon>Fungi</taxon>
        <taxon>Dikarya</taxon>
        <taxon>Ascomycota</taxon>
        <taxon>Pezizomycotina</taxon>
        <taxon>Sordariomycetes</taxon>
        <taxon>Sordariomycetidae</taxon>
        <taxon>Magnaporthales</taxon>
        <taxon>Magnaporthaceae</taxon>
        <taxon>Magnaporthiopsis</taxon>
    </lineage>
</organism>
<dbReference type="EMBL" id="ADBL01001777">
    <property type="status" value="NOT_ANNOTATED_CDS"/>
    <property type="molecule type" value="Genomic_DNA"/>
</dbReference>
<reference evidence="1" key="2">
    <citation type="submission" date="2010-05" db="EMBL/GenBank/DDBJ databases">
        <title>The Genome Sequence of Magnaporthe poae strain ATCC 64411.</title>
        <authorList>
            <consortium name="The Broad Institute Genome Sequencing Platform"/>
            <consortium name="Broad Institute Genome Sequencing Center for Infectious Disease"/>
            <person name="Ma L.-J."/>
            <person name="Dead R."/>
            <person name="Young S."/>
            <person name="Zeng Q."/>
            <person name="Koehrsen M."/>
            <person name="Alvarado L."/>
            <person name="Berlin A."/>
            <person name="Chapman S.B."/>
            <person name="Chen Z."/>
            <person name="Freedman E."/>
            <person name="Gellesch M."/>
            <person name="Goldberg J."/>
            <person name="Griggs A."/>
            <person name="Gujja S."/>
            <person name="Heilman E.R."/>
            <person name="Heiman D."/>
            <person name="Hepburn T."/>
            <person name="Howarth C."/>
            <person name="Jen D."/>
            <person name="Larson L."/>
            <person name="Mehta T."/>
            <person name="Neiman D."/>
            <person name="Pearson M."/>
            <person name="Roberts A."/>
            <person name="Saif S."/>
            <person name="Shea T."/>
            <person name="Shenoy N."/>
            <person name="Sisk P."/>
            <person name="Stolte C."/>
            <person name="Sykes S."/>
            <person name="Walk T."/>
            <person name="White J."/>
            <person name="Yandava C."/>
            <person name="Haas B."/>
            <person name="Nusbaum C."/>
            <person name="Birren B."/>
        </authorList>
    </citation>
    <scope>NUCLEOTIDE SEQUENCE</scope>
    <source>
        <strain evidence="1">ATCC 64411</strain>
    </source>
</reference>
<dbReference type="Proteomes" id="UP000011715">
    <property type="component" value="Unassembled WGS sequence"/>
</dbReference>
<dbReference type="EnsemblFungi" id="MAPG_07358T0">
    <property type="protein sequence ID" value="MAPG_07358T0"/>
    <property type="gene ID" value="MAPG_07358"/>
</dbReference>
<evidence type="ECO:0000313" key="3">
    <source>
        <dbReference type="Proteomes" id="UP000011715"/>
    </source>
</evidence>
<reference evidence="2" key="4">
    <citation type="journal article" date="2015" name="G3 (Bethesda)">
        <title>Genome sequences of three phytopathogenic species of the Magnaporthaceae family of fungi.</title>
        <authorList>
            <person name="Okagaki L.H."/>
            <person name="Nunes C.C."/>
            <person name="Sailsbery J."/>
            <person name="Clay B."/>
            <person name="Brown D."/>
            <person name="John T."/>
            <person name="Oh Y."/>
            <person name="Young N."/>
            <person name="Fitzgerald M."/>
            <person name="Haas B.J."/>
            <person name="Zeng Q."/>
            <person name="Young S."/>
            <person name="Adiconis X."/>
            <person name="Fan L."/>
            <person name="Levin J.Z."/>
            <person name="Mitchell T.K."/>
            <person name="Okubara P.A."/>
            <person name="Farman M.L."/>
            <person name="Kohn L.M."/>
            <person name="Birren B."/>
            <person name="Ma L.-J."/>
            <person name="Dean R.A."/>
        </authorList>
    </citation>
    <scope>NUCLEOTIDE SEQUENCE</scope>
    <source>
        <strain evidence="2">ATCC 64411 / 73-15</strain>
    </source>
</reference>
<reference evidence="3" key="1">
    <citation type="submission" date="2010-05" db="EMBL/GenBank/DDBJ databases">
        <title>The genome sequence of Magnaporthe poae strain ATCC 64411.</title>
        <authorList>
            <person name="Ma L.-J."/>
            <person name="Dead R."/>
            <person name="Young S."/>
            <person name="Zeng Q."/>
            <person name="Koehrsen M."/>
            <person name="Alvarado L."/>
            <person name="Berlin A."/>
            <person name="Chapman S.B."/>
            <person name="Chen Z."/>
            <person name="Freedman E."/>
            <person name="Gellesch M."/>
            <person name="Goldberg J."/>
            <person name="Griggs A."/>
            <person name="Gujja S."/>
            <person name="Heilman E.R."/>
            <person name="Heiman D."/>
            <person name="Hepburn T."/>
            <person name="Howarth C."/>
            <person name="Jen D."/>
            <person name="Larson L."/>
            <person name="Mehta T."/>
            <person name="Neiman D."/>
            <person name="Pearson M."/>
            <person name="Roberts A."/>
            <person name="Saif S."/>
            <person name="Shea T."/>
            <person name="Shenoy N."/>
            <person name="Sisk P."/>
            <person name="Stolte C."/>
            <person name="Sykes S."/>
            <person name="Walk T."/>
            <person name="White J."/>
            <person name="Yandava C."/>
            <person name="Haas B."/>
            <person name="Nusbaum C."/>
            <person name="Birren B."/>
        </authorList>
    </citation>
    <scope>NUCLEOTIDE SEQUENCE [LARGE SCALE GENOMIC DNA]</scope>
    <source>
        <strain evidence="3">ATCC 64411 / 73-15</strain>
    </source>
</reference>
<accession>A0A0C4E4G4</accession>
<keyword evidence="3" id="KW-1185">Reference proteome</keyword>
<sequence length="100" mass="11010">MAGWDLQNPFRVKQMGQEQSYGNTSLKSQALSRREVLSLGTQVRNKQSMAAGLTNVASEVTRMRIESKYGRQAVDGDGEMKEIVDTFSDATSLGNVPKVQ</sequence>
<dbReference type="VEuPathDB" id="FungiDB:MAPG_07358"/>
<dbReference type="AlphaFoldDB" id="A0A0C4E4G4"/>
<evidence type="ECO:0000313" key="1">
    <source>
        <dbReference type="EMBL" id="KLU88371.1"/>
    </source>
</evidence>
<reference evidence="2" key="5">
    <citation type="submission" date="2015-06" db="UniProtKB">
        <authorList>
            <consortium name="EnsemblFungi"/>
        </authorList>
    </citation>
    <scope>IDENTIFICATION</scope>
    <source>
        <strain evidence="2">ATCC 64411</strain>
    </source>
</reference>
<reference evidence="1" key="3">
    <citation type="submission" date="2011-03" db="EMBL/GenBank/DDBJ databases">
        <title>Annotation of Magnaporthe poae ATCC 64411.</title>
        <authorList>
            <person name="Ma L.-J."/>
            <person name="Dead R."/>
            <person name="Young S.K."/>
            <person name="Zeng Q."/>
            <person name="Gargeya S."/>
            <person name="Fitzgerald M."/>
            <person name="Haas B."/>
            <person name="Abouelleil A."/>
            <person name="Alvarado L."/>
            <person name="Arachchi H.M."/>
            <person name="Berlin A."/>
            <person name="Brown A."/>
            <person name="Chapman S.B."/>
            <person name="Chen Z."/>
            <person name="Dunbar C."/>
            <person name="Freedman E."/>
            <person name="Gearin G."/>
            <person name="Gellesch M."/>
            <person name="Goldberg J."/>
            <person name="Griggs A."/>
            <person name="Gujja S."/>
            <person name="Heiman D."/>
            <person name="Howarth C."/>
            <person name="Larson L."/>
            <person name="Lui A."/>
            <person name="MacDonald P.J.P."/>
            <person name="Mehta T."/>
            <person name="Montmayeur A."/>
            <person name="Murphy C."/>
            <person name="Neiman D."/>
            <person name="Pearson M."/>
            <person name="Priest M."/>
            <person name="Roberts A."/>
            <person name="Saif S."/>
            <person name="Shea T."/>
            <person name="Shenoy N."/>
            <person name="Sisk P."/>
            <person name="Stolte C."/>
            <person name="Sykes S."/>
            <person name="Yandava C."/>
            <person name="Wortman J."/>
            <person name="Nusbaum C."/>
            <person name="Birren B."/>
        </authorList>
    </citation>
    <scope>NUCLEOTIDE SEQUENCE</scope>
    <source>
        <strain evidence="1">ATCC 64411</strain>
    </source>
</reference>
<gene>
    <name evidence="1" type="ORF">MAPG_07358</name>
</gene>
<dbReference type="EMBL" id="GL876971">
    <property type="protein sequence ID" value="KLU88371.1"/>
    <property type="molecule type" value="Genomic_DNA"/>
</dbReference>